<organism evidence="2 3">
    <name type="scientific">Myroides phaeus</name>
    <dbReference type="NCBI Taxonomy" id="702745"/>
    <lineage>
        <taxon>Bacteria</taxon>
        <taxon>Pseudomonadati</taxon>
        <taxon>Bacteroidota</taxon>
        <taxon>Flavobacteriia</taxon>
        <taxon>Flavobacteriales</taxon>
        <taxon>Flavobacteriaceae</taxon>
        <taxon>Myroides</taxon>
    </lineage>
</organism>
<keyword evidence="3" id="KW-1185">Reference proteome</keyword>
<evidence type="ECO:0000256" key="1">
    <source>
        <dbReference type="SAM" id="SignalP"/>
    </source>
</evidence>
<feature type="signal peptide" evidence="1">
    <location>
        <begin position="1"/>
        <end position="23"/>
    </location>
</feature>
<dbReference type="RefSeq" id="WP_090407664.1">
    <property type="nucleotide sequence ID" value="NZ_FNDQ01000008.1"/>
</dbReference>
<evidence type="ECO:0000313" key="2">
    <source>
        <dbReference type="EMBL" id="SDH62045.1"/>
    </source>
</evidence>
<protein>
    <submittedName>
        <fullName evidence="2">Fimbrillin-like</fullName>
    </submittedName>
</protein>
<feature type="chain" id="PRO_5017304167" evidence="1">
    <location>
        <begin position="24"/>
        <end position="643"/>
    </location>
</feature>
<dbReference type="CDD" id="cd13120">
    <property type="entry name" value="BF2867_like_N"/>
    <property type="match status" value="1"/>
</dbReference>
<evidence type="ECO:0000313" key="3">
    <source>
        <dbReference type="Proteomes" id="UP000243588"/>
    </source>
</evidence>
<dbReference type="EMBL" id="FNDQ01000008">
    <property type="protein sequence ID" value="SDH62045.1"/>
    <property type="molecule type" value="Genomic_DNA"/>
</dbReference>
<dbReference type="AlphaFoldDB" id="A0A1G8DWT4"/>
<gene>
    <name evidence="2" type="ORF">SAMN05421818_108107</name>
</gene>
<reference evidence="3" key="1">
    <citation type="submission" date="2016-10" db="EMBL/GenBank/DDBJ databases">
        <authorList>
            <person name="Varghese N."/>
            <person name="Submissions S."/>
        </authorList>
    </citation>
    <scope>NUCLEOTIDE SEQUENCE [LARGE SCALE GENOMIC DNA]</scope>
    <source>
        <strain evidence="3">DSM 23313</strain>
    </source>
</reference>
<keyword evidence="1" id="KW-0732">Signal</keyword>
<dbReference type="PROSITE" id="PS51257">
    <property type="entry name" value="PROKAR_LIPOPROTEIN"/>
    <property type="match status" value="1"/>
</dbReference>
<sequence length="643" mass="71067">MKKRFFYGLIASASIAATISACSNSDNSPVAPINSEGRIEAQLPREFKWNTNSKLGIYHSMSTESGKNELNHFTSKLISGAETNQATFESISNFEKGTHTFNALYPHLESHGNDPKKITINLPSEQYQAETSTNDNTANYSFFYATQKISVNNTNNSPINFGLKNLFSILEFDFTLESPDQKISEITITSQNQNLAGDFTFDLTADKVIPQIGSNSFKSITLKSKNDALNTKSIKARITINPLLEKQPLKILVQVDGKTLDFDIAPEAYLPNHIYNIPLVIFSPAEDLNKNGYANSYIVNEANKAYKFDAKVQGNGKATSKIAPKKLTPKKAFVVWESSKTEKGVIANVSLDENGIVTFITSDKIGGNALIAVTDGEPTDEFPLGTILWSWHIWSTPYDVNKDITVKSKAGDKFQFMAINLGALSVDPDKTGNGLKYQWGRKDPFLKDGFKLDGSEHEGIVYNPKYGWQASTFTANGKDSAIDEAIKFPTGYFRATQGNDFDWSGNGAGIENRNNQLWGNLENNLGKKSIYDPCPIGYRVPPIEAFESFESENGKFVNEDWEFNAENGQKITFSTEPSYLNYVTGAPVGPGRNGKEAYYWTSSTKPAYGSKSNASSFLIEKGWISVNQTGQRGMGASIRCIRE</sequence>
<name>A0A1G8DWT4_9FLAO</name>
<accession>A0A1G8DWT4</accession>
<proteinExistence type="predicted"/>
<dbReference type="Proteomes" id="UP000243588">
    <property type="component" value="Unassembled WGS sequence"/>
</dbReference>